<gene>
    <name evidence="3" type="ORF">FBUS_01419</name>
</gene>
<accession>A0A8E0VJD8</accession>
<feature type="transmembrane region" description="Helical" evidence="1">
    <location>
        <begin position="44"/>
        <end position="68"/>
    </location>
</feature>
<reference evidence="3" key="1">
    <citation type="submission" date="2019-05" db="EMBL/GenBank/DDBJ databases">
        <title>Annotation for the trematode Fasciolopsis buski.</title>
        <authorList>
            <person name="Choi Y.-J."/>
        </authorList>
    </citation>
    <scope>NUCLEOTIDE SEQUENCE</scope>
    <source>
        <strain evidence="3">HT</strain>
        <tissue evidence="3">Whole worm</tissue>
    </source>
</reference>
<organism evidence="3 4">
    <name type="scientific">Fasciolopsis buskii</name>
    <dbReference type="NCBI Taxonomy" id="27845"/>
    <lineage>
        <taxon>Eukaryota</taxon>
        <taxon>Metazoa</taxon>
        <taxon>Spiralia</taxon>
        <taxon>Lophotrochozoa</taxon>
        <taxon>Platyhelminthes</taxon>
        <taxon>Trematoda</taxon>
        <taxon>Digenea</taxon>
        <taxon>Plagiorchiida</taxon>
        <taxon>Echinostomata</taxon>
        <taxon>Echinostomatoidea</taxon>
        <taxon>Fasciolidae</taxon>
        <taxon>Fasciolopsis</taxon>
    </lineage>
</organism>
<dbReference type="Proteomes" id="UP000728185">
    <property type="component" value="Unassembled WGS sequence"/>
</dbReference>
<protein>
    <submittedName>
        <fullName evidence="3">Uncharacterized protein</fullName>
    </submittedName>
</protein>
<name>A0A8E0VJD8_9TREM</name>
<comment type="caution">
    <text evidence="3">The sequence shown here is derived from an EMBL/GenBank/DDBJ whole genome shotgun (WGS) entry which is preliminary data.</text>
</comment>
<evidence type="ECO:0000256" key="1">
    <source>
        <dbReference type="SAM" id="Phobius"/>
    </source>
</evidence>
<evidence type="ECO:0000313" key="3">
    <source>
        <dbReference type="EMBL" id="KAA0191515.1"/>
    </source>
</evidence>
<feature type="chain" id="PRO_5034091763" evidence="2">
    <location>
        <begin position="19"/>
        <end position="80"/>
    </location>
</feature>
<evidence type="ECO:0000256" key="2">
    <source>
        <dbReference type="SAM" id="SignalP"/>
    </source>
</evidence>
<keyword evidence="1" id="KW-0472">Membrane</keyword>
<dbReference type="AlphaFoldDB" id="A0A8E0VJD8"/>
<keyword evidence="1" id="KW-1133">Transmembrane helix</keyword>
<keyword evidence="2" id="KW-0732">Signal</keyword>
<dbReference type="EMBL" id="LUCM01006287">
    <property type="protein sequence ID" value="KAA0191515.1"/>
    <property type="molecule type" value="Genomic_DNA"/>
</dbReference>
<proteinExistence type="predicted"/>
<dbReference type="OrthoDB" id="6264453at2759"/>
<feature type="signal peptide" evidence="2">
    <location>
        <begin position="1"/>
        <end position="18"/>
    </location>
</feature>
<sequence>MLGKWLFILMYTTLFASTEMVTLEEGLTNPERYIRYDASDYNIGMHAGIVLAILYGILATAVLGVLIISRLLGYRRKGFS</sequence>
<evidence type="ECO:0000313" key="4">
    <source>
        <dbReference type="Proteomes" id="UP000728185"/>
    </source>
</evidence>
<keyword evidence="4" id="KW-1185">Reference proteome</keyword>
<keyword evidence="1" id="KW-0812">Transmembrane</keyword>